<evidence type="ECO:0000313" key="4">
    <source>
        <dbReference type="Proteomes" id="UP001269375"/>
    </source>
</evidence>
<proteinExistence type="predicted"/>
<comment type="caution">
    <text evidence="3">The sequence shown here is derived from an EMBL/GenBank/DDBJ whole genome shotgun (WGS) entry which is preliminary data.</text>
</comment>
<keyword evidence="3" id="KW-0378">Hydrolase</keyword>
<dbReference type="GO" id="GO:0016787">
    <property type="term" value="F:hydrolase activity"/>
    <property type="evidence" value="ECO:0007669"/>
    <property type="project" value="UniProtKB-KW"/>
</dbReference>
<keyword evidence="1" id="KW-0479">Metal-binding</keyword>
<protein>
    <submittedName>
        <fullName evidence="3">Fumarylacetoacetate hydrolase family protein</fullName>
    </submittedName>
</protein>
<dbReference type="Pfam" id="PF01557">
    <property type="entry name" value="FAA_hydrolase"/>
    <property type="match status" value="1"/>
</dbReference>
<dbReference type="SUPFAM" id="SSF56529">
    <property type="entry name" value="FAH"/>
    <property type="match status" value="1"/>
</dbReference>
<evidence type="ECO:0000256" key="1">
    <source>
        <dbReference type="ARBA" id="ARBA00022723"/>
    </source>
</evidence>
<dbReference type="InterPro" id="IPR011234">
    <property type="entry name" value="Fumarylacetoacetase-like_C"/>
</dbReference>
<organism evidence="3 4">
    <name type="scientific">Larsenimonas suaedae</name>
    <dbReference type="NCBI Taxonomy" id="1851019"/>
    <lineage>
        <taxon>Bacteria</taxon>
        <taxon>Pseudomonadati</taxon>
        <taxon>Pseudomonadota</taxon>
        <taxon>Gammaproteobacteria</taxon>
        <taxon>Oceanospirillales</taxon>
        <taxon>Halomonadaceae</taxon>
        <taxon>Larsenimonas</taxon>
    </lineage>
</organism>
<dbReference type="RefSeq" id="WP_251593013.1">
    <property type="nucleotide sequence ID" value="NZ_JAMLJI010000002.1"/>
</dbReference>
<dbReference type="Gene3D" id="3.90.850.10">
    <property type="entry name" value="Fumarylacetoacetase-like, C-terminal domain"/>
    <property type="match status" value="1"/>
</dbReference>
<dbReference type="PANTHER" id="PTHR11820">
    <property type="entry name" value="ACYLPYRUVASE"/>
    <property type="match status" value="1"/>
</dbReference>
<dbReference type="PANTHER" id="PTHR11820:SF7">
    <property type="entry name" value="ACYLPYRUVASE FAHD1, MITOCHONDRIAL"/>
    <property type="match status" value="1"/>
</dbReference>
<dbReference type="EMBL" id="JARWAO010000001">
    <property type="protein sequence ID" value="MDR5894757.1"/>
    <property type="molecule type" value="Genomic_DNA"/>
</dbReference>
<gene>
    <name evidence="3" type="ORF">QC825_01555</name>
</gene>
<dbReference type="InterPro" id="IPR036663">
    <property type="entry name" value="Fumarylacetoacetase_C_sf"/>
</dbReference>
<reference evidence="3 4" key="1">
    <citation type="submission" date="2023-04" db="EMBL/GenBank/DDBJ databases">
        <title>A long-awaited taxogenomic arrangement of the family Halomonadaceae.</title>
        <authorList>
            <person name="De La Haba R."/>
            <person name="Chuvochina M."/>
            <person name="Wittouck S."/>
            <person name="Arahal D.R."/>
            <person name="Sanchez-Porro C."/>
            <person name="Hugenholtz P."/>
            <person name="Ventosa A."/>
        </authorList>
    </citation>
    <scope>NUCLEOTIDE SEQUENCE [LARGE SCALE GENOMIC DNA]</scope>
    <source>
        <strain evidence="3 4">DSM 22428</strain>
    </source>
</reference>
<name>A0ABU1GRV2_9GAMM</name>
<sequence length="224" mass="24406">MAFAPRFIDGKVFGQDLGKIVCVGRNYARHARELGNEVPTSPILFIKPASSAVDLSKPIDPVRTADGVHYEAELALLIGKRVSRVSRVSPATACEAIVGMGLALDLTHRDVQSELKAKGHPWERAKGFDGACPLTPFVPVKGRFIDWSDLRFSFDINGELCQRGHTAQMLFPVDRLLSEISHSFTLEPGDVVLTGTPEGVGRLPRGARLTLAIDDWLFLDTSSA</sequence>
<dbReference type="Proteomes" id="UP001269375">
    <property type="component" value="Unassembled WGS sequence"/>
</dbReference>
<feature type="domain" description="Fumarylacetoacetase-like C-terminal" evidence="2">
    <location>
        <begin position="19"/>
        <end position="204"/>
    </location>
</feature>
<keyword evidence="4" id="KW-1185">Reference proteome</keyword>
<evidence type="ECO:0000259" key="2">
    <source>
        <dbReference type="Pfam" id="PF01557"/>
    </source>
</evidence>
<accession>A0ABU1GRV2</accession>
<evidence type="ECO:0000313" key="3">
    <source>
        <dbReference type="EMBL" id="MDR5894757.1"/>
    </source>
</evidence>